<organism evidence="1 2">
    <name type="scientific">Kytococcus sedentarius (strain ATCC 14392 / DSM 20547 / JCM 11482 / CCUG 33030 / NBRC 15357 / NCTC 11040 / CCM 314 / 541)</name>
    <name type="common">Micrococcus sedentarius</name>
    <dbReference type="NCBI Taxonomy" id="478801"/>
    <lineage>
        <taxon>Bacteria</taxon>
        <taxon>Bacillati</taxon>
        <taxon>Actinomycetota</taxon>
        <taxon>Actinomycetes</taxon>
        <taxon>Micrococcales</taxon>
        <taxon>Kytococcaceae</taxon>
        <taxon>Kytococcus</taxon>
    </lineage>
</organism>
<evidence type="ECO:0000313" key="2">
    <source>
        <dbReference type="Proteomes" id="UP000006666"/>
    </source>
</evidence>
<dbReference type="RefSeq" id="WP_012801787.1">
    <property type="nucleotide sequence ID" value="NC_013169.1"/>
</dbReference>
<dbReference type="Proteomes" id="UP000006666">
    <property type="component" value="Chromosome"/>
</dbReference>
<dbReference type="KEGG" id="kse:Ksed_02900"/>
<dbReference type="HOGENOM" id="CLU_1624952_0_0_11"/>
<dbReference type="EMBL" id="CP001686">
    <property type="protein sequence ID" value="ACV05369.1"/>
    <property type="molecule type" value="Genomic_DNA"/>
</dbReference>
<name>C7NJN9_KYTSD</name>
<sequence>MNAPQSGTPLKIGMFLFEKVMTQRSTPVILTISPGRIVLASADRVVADVPADQVRTKVSRVLKVNELHGPWGKWMLGAVGAAKSEDFTDAQATEVIEAQKAAQQDPALAQLELARTVWVGQPTTADGSWTGSLSSMAKGETKMQPRIAPMVDEALLAAGVQRA</sequence>
<proteinExistence type="predicted"/>
<dbReference type="eggNOG" id="ENOG50348SB">
    <property type="taxonomic scope" value="Bacteria"/>
</dbReference>
<keyword evidence="2" id="KW-1185">Reference proteome</keyword>
<dbReference type="AlphaFoldDB" id="C7NJN9"/>
<gene>
    <name evidence="1" type="ordered locus">Ksed_02900</name>
</gene>
<protein>
    <submittedName>
        <fullName evidence="1">Uncharacterized protein</fullName>
    </submittedName>
</protein>
<reference evidence="1 2" key="1">
    <citation type="journal article" date="2009" name="Stand. Genomic Sci.">
        <title>Complete genome sequence of Kytococcus sedentarius type strain (541).</title>
        <authorList>
            <person name="Sims D."/>
            <person name="Brettin T."/>
            <person name="Detter J.C."/>
            <person name="Han C."/>
            <person name="Lapidus A."/>
            <person name="Copeland A."/>
            <person name="Glavina Del Rio T."/>
            <person name="Nolan M."/>
            <person name="Chen F."/>
            <person name="Lucas S."/>
            <person name="Tice H."/>
            <person name="Cheng J.F."/>
            <person name="Bruce D."/>
            <person name="Goodwin L."/>
            <person name="Pitluck S."/>
            <person name="Ovchinnikova G."/>
            <person name="Pati A."/>
            <person name="Ivanova N."/>
            <person name="Mavrommatis K."/>
            <person name="Chen A."/>
            <person name="Palaniappan K."/>
            <person name="D'haeseleer P."/>
            <person name="Chain P."/>
            <person name="Bristow J."/>
            <person name="Eisen J.A."/>
            <person name="Markowitz V."/>
            <person name="Hugenholtz P."/>
            <person name="Schneider S."/>
            <person name="Goker M."/>
            <person name="Pukall R."/>
            <person name="Kyrpides N.C."/>
            <person name="Klenk H.P."/>
        </authorList>
    </citation>
    <scope>NUCLEOTIDE SEQUENCE [LARGE SCALE GENOMIC DNA]</scope>
    <source>
        <strain evidence="2">ATCC 14392 / DSM 20547 / JCM 11482 / CCUG 33030 / NBRC 15357 / NCTC 11040 / CCM 314 / 541</strain>
    </source>
</reference>
<evidence type="ECO:0000313" key="1">
    <source>
        <dbReference type="EMBL" id="ACV05369.1"/>
    </source>
</evidence>
<accession>C7NJN9</accession>